<evidence type="ECO:0000313" key="5">
    <source>
        <dbReference type="Proteomes" id="UP000250603"/>
    </source>
</evidence>
<keyword evidence="5" id="KW-1185">Reference proteome</keyword>
<gene>
    <name evidence="3" type="ORF">DP181_04120</name>
    <name evidence="2" type="ORF">H9R40_23250</name>
    <name evidence="4" type="ORF">M2B19_24285</name>
</gene>
<protein>
    <submittedName>
        <fullName evidence="4">Uncharacterized protein</fullName>
    </submittedName>
</protein>
<feature type="transmembrane region" description="Helical" evidence="1">
    <location>
        <begin position="50"/>
        <end position="71"/>
    </location>
</feature>
<reference evidence="2" key="2">
    <citation type="submission" date="2020-08" db="EMBL/GenBank/DDBJ databases">
        <title>Distribution of Beta-Lactamase Producing Gram-Negative Bacterial Isolates in Isabela River of Santo Domingo, Dominican Republic.</title>
        <authorList>
            <person name="Calderon V."/>
            <person name="Del Rosario C."/>
            <person name="Duarte A."/>
            <person name="Bonnelly R."/>
            <person name="Barauna R."/>
            <person name="Ramos R.T."/>
            <person name="Perdomo O.P."/>
            <person name="Rodriguez De Francisco L.E."/>
            <person name="Franco De Los Santos E.F."/>
        </authorList>
    </citation>
    <scope>NUCLEOTIDE SEQUENCE</scope>
    <source>
        <strain evidence="2">INTEC_BI4_1.1</strain>
    </source>
</reference>
<evidence type="ECO:0000313" key="6">
    <source>
        <dbReference type="Proteomes" id="UP001228563"/>
    </source>
</evidence>
<reference evidence="3 5" key="1">
    <citation type="submission" date="2018-06" db="EMBL/GenBank/DDBJ databases">
        <title>ACT-28, a chromosomally-encoded AmpC with carbapenemase activity from Enterobacter kobei.</title>
        <authorList>
            <person name="Jousset A.B."/>
            <person name="Oueslati S."/>
            <person name="Bernabeu S."/>
            <person name="Takissian J."/>
            <person name="Creton E."/>
            <person name="Vogel A."/>
            <person name="Cotellon G."/>
            <person name="Bonnin R.A."/>
            <person name="Dortet L."/>
            <person name="Naas T."/>
        </authorList>
    </citation>
    <scope>NUCLEOTIDE SEQUENCE [LARGE SCALE GENOMIC DNA]</scope>
    <source>
        <strain evidence="3 5">149H6</strain>
    </source>
</reference>
<keyword evidence="1" id="KW-1133">Transmembrane helix</keyword>
<evidence type="ECO:0000313" key="4">
    <source>
        <dbReference type="EMBL" id="WMT65935.1"/>
    </source>
</evidence>
<keyword evidence="1" id="KW-0812">Transmembrane</keyword>
<evidence type="ECO:0000313" key="2">
    <source>
        <dbReference type="EMBL" id="MBC6326057.1"/>
    </source>
</evidence>
<evidence type="ECO:0000256" key="1">
    <source>
        <dbReference type="SAM" id="Phobius"/>
    </source>
</evidence>
<dbReference type="RefSeq" id="WP_023331623.1">
    <property type="nucleotide sequence ID" value="NZ_AP022498.1"/>
</dbReference>
<keyword evidence="1" id="KW-0472">Membrane</keyword>
<dbReference type="Proteomes" id="UP000250603">
    <property type="component" value="Unassembled WGS sequence"/>
</dbReference>
<accession>A0AAJ6IWP7</accession>
<proteinExistence type="predicted"/>
<sequence length="88" mass="9838">MKRKNNTTVALLFLSIAYMVFCCLIFFSLALIIVKLIISHEVDIEQSDIKHVLVASVIAGTAAAFRSWLFAKLDERKARKSPPSDPKS</sequence>
<name>A0AAJ6IWP7_9ENTR</name>
<dbReference type="EMBL" id="JACSEP010000115">
    <property type="protein sequence ID" value="MBC6326057.1"/>
    <property type="molecule type" value="Genomic_DNA"/>
</dbReference>
<dbReference type="Proteomes" id="UP001228563">
    <property type="component" value="Chromosome"/>
</dbReference>
<dbReference type="AlphaFoldDB" id="A0AAJ6IWP7"/>
<feature type="transmembrane region" description="Helical" evidence="1">
    <location>
        <begin position="12"/>
        <end position="38"/>
    </location>
</feature>
<dbReference type="EMBL" id="QMCK01000012">
    <property type="protein sequence ID" value="RAY29054.1"/>
    <property type="molecule type" value="Genomic_DNA"/>
</dbReference>
<organism evidence="4 6">
    <name type="scientific">Enterobacter kobei</name>
    <dbReference type="NCBI Taxonomy" id="208224"/>
    <lineage>
        <taxon>Bacteria</taxon>
        <taxon>Pseudomonadati</taxon>
        <taxon>Pseudomonadota</taxon>
        <taxon>Gammaproteobacteria</taxon>
        <taxon>Enterobacterales</taxon>
        <taxon>Enterobacteriaceae</taxon>
        <taxon>Enterobacter</taxon>
        <taxon>Enterobacter cloacae complex</taxon>
    </lineage>
</organism>
<dbReference type="EMBL" id="CP096849">
    <property type="protein sequence ID" value="WMT65935.1"/>
    <property type="molecule type" value="Genomic_DNA"/>
</dbReference>
<evidence type="ECO:0000313" key="3">
    <source>
        <dbReference type="EMBL" id="RAY29054.1"/>
    </source>
</evidence>
<reference evidence="4" key="3">
    <citation type="submission" date="2022-04" db="EMBL/GenBank/DDBJ databases">
        <title>Co-occurrence of mcr-9 and blaNDM-1 in multidrug-resistant Enterobacter kobei strain isolated from an infant with urinary infection.</title>
        <authorList>
            <person name="Zeng H."/>
        </authorList>
    </citation>
    <scope>NUCLEOTIDE SEQUENCE</scope>
    <source>
        <strain evidence="4">EC1382</strain>
    </source>
</reference>
<dbReference type="Proteomes" id="UP000613022">
    <property type="component" value="Unassembled WGS sequence"/>
</dbReference>